<feature type="domain" description="DinB-like" evidence="5">
    <location>
        <begin position="42"/>
        <end position="184"/>
    </location>
</feature>
<dbReference type="PANTHER" id="PTHR23150:SF36">
    <property type="entry name" value="HERCYNINE OXYGENASE"/>
    <property type="match status" value="1"/>
</dbReference>
<dbReference type="NCBIfam" id="NF041186">
    <property type="entry name" value="SenA"/>
    <property type="match status" value="1"/>
</dbReference>
<feature type="binding site" evidence="8 9">
    <location>
        <position position="182"/>
    </location>
    <ligand>
        <name>Fe(3+)</name>
        <dbReference type="ChEBI" id="CHEBI:29034"/>
    </ligand>
</feature>
<evidence type="ECO:0000313" key="7">
    <source>
        <dbReference type="PDB" id="8K5J"/>
    </source>
</evidence>
<evidence type="ECO:0000313" key="6">
    <source>
        <dbReference type="PDB" id="8K5I"/>
    </source>
</evidence>
<dbReference type="InterPro" id="IPR051043">
    <property type="entry name" value="Sulfatase_Mod_Factor_Kinase"/>
</dbReference>
<evidence type="ECO:0000259" key="5">
    <source>
        <dbReference type="Pfam" id="PF12867"/>
    </source>
</evidence>
<evidence type="ECO:0007829" key="9">
    <source>
        <dbReference type="PDB" id="8K5J"/>
    </source>
</evidence>
<evidence type="ECO:0000256" key="2">
    <source>
        <dbReference type="ARBA" id="ARBA00023004"/>
    </source>
</evidence>
<evidence type="ECO:0000259" key="4">
    <source>
        <dbReference type="Pfam" id="PF03781"/>
    </source>
</evidence>
<dbReference type="InterPro" id="IPR016187">
    <property type="entry name" value="CTDL_fold"/>
</dbReference>
<comment type="pathway">
    <text evidence="3">Amino-acid biosynthesis; ergothioneine biosynthesis.</text>
</comment>
<dbReference type="Gene3D" id="3.90.1580.10">
    <property type="entry name" value="paralog of FGE (formylglycine-generating enzyme)"/>
    <property type="match status" value="2"/>
</dbReference>
<keyword evidence="2" id="KW-0408">Iron</keyword>
<keyword evidence="1" id="KW-0560">Oxidoreductase</keyword>
<dbReference type="Pfam" id="PF12867">
    <property type="entry name" value="DinB_2"/>
    <property type="match status" value="1"/>
</dbReference>
<dbReference type="PDB" id="8K5J">
    <property type="method" value="X-ray"/>
    <property type="resolution" value="1.30 A"/>
    <property type="chains" value="A=1-427"/>
</dbReference>
<dbReference type="InterPro" id="IPR030809">
    <property type="entry name" value="EgtB_signatur"/>
</dbReference>
<dbReference type="PDB" id="8K5I">
    <property type="method" value="X-ray"/>
    <property type="resolution" value="1.92 A"/>
    <property type="chains" value="A=1-427"/>
</dbReference>
<dbReference type="InterPro" id="IPR005532">
    <property type="entry name" value="SUMF_dom"/>
</dbReference>
<evidence type="ECO:0007829" key="8">
    <source>
        <dbReference type="PDB" id="8K5I"/>
    </source>
</evidence>
<dbReference type="Pfam" id="PF03781">
    <property type="entry name" value="FGE-sulfatase"/>
    <property type="match status" value="2"/>
</dbReference>
<keyword evidence="8 9" id="KW-0479">Metal-binding</keyword>
<protein>
    <submittedName>
        <fullName evidence="6 7">Selenoneine synthase SenA</fullName>
    </submittedName>
</protein>
<dbReference type="SUPFAM" id="SSF109854">
    <property type="entry name" value="DinB/YfiT-like putative metalloenzymes"/>
    <property type="match status" value="1"/>
</dbReference>
<dbReference type="AlphaFoldDB" id="A0AAJ6N6I6"/>
<accession>A0AAJ6N6I6</accession>
<organism evidence="7">
    <name type="scientific">Variovorax paradoxus</name>
    <dbReference type="NCBI Taxonomy" id="34073"/>
    <lineage>
        <taxon>Bacteria</taxon>
        <taxon>Pseudomonadati</taxon>
        <taxon>Pseudomonadota</taxon>
        <taxon>Betaproteobacteria</taxon>
        <taxon>Burkholderiales</taxon>
        <taxon>Comamonadaceae</taxon>
        <taxon>Variovorax</taxon>
    </lineage>
</organism>
<dbReference type="GO" id="GO:0046872">
    <property type="term" value="F:metal ion binding"/>
    <property type="evidence" value="ECO:0007669"/>
    <property type="project" value="UniProtKB-KW"/>
</dbReference>
<dbReference type="SUPFAM" id="SSF56436">
    <property type="entry name" value="C-type lectin-like"/>
    <property type="match status" value="1"/>
</dbReference>
<dbReference type="PANTHER" id="PTHR23150">
    <property type="entry name" value="SULFATASE MODIFYING FACTOR 1, 2"/>
    <property type="match status" value="1"/>
</dbReference>
<feature type="domain" description="Sulfatase-modifying factor enzyme-like" evidence="4">
    <location>
        <begin position="353"/>
        <end position="421"/>
    </location>
</feature>
<dbReference type="InterPro" id="IPR034660">
    <property type="entry name" value="DinB/YfiT-like"/>
</dbReference>
<keyword evidence="8 9" id="KW-0002">3D-structure</keyword>
<dbReference type="SMR" id="A0AAJ6N6I6"/>
<dbReference type="NCBIfam" id="TIGR04373">
    <property type="entry name" value="egtB_X_signatur"/>
    <property type="match status" value="1"/>
</dbReference>
<sequence>GAGAGAGAGAGMDSTLPVYSVAGAPEALALRAGPPASVRAALLAARRRTLDLADDFRAALGDAYPGIGYAPELNPPLWELGHVAWFQEWWIGRNRQRARGVACEPDHAREPSLLPQADAWYDSGRVAHRTRWALPLPDAEATRDYLERTLAQTLALLDELPPDAHDDALYFFRLVALHEAMHAEAAAYMAEGLGIALREGGVAPQLAEDAELELPAQRLRMGSDAGTGFAFDNELLSHDVSIEPLRIDAQAVSWARFLPFVEAGGYEHPAWWSDAGRDWLARQLLRHPAHLRAAGTGWQQRRGGRWLPLDPQGAAVHLNAHEAEAWCRWAGRRLPTEAEWECAALTLPGFAWGRVWEWTSSPFEPYPGFAPHPYRDYSAPWFGTRRVLRGACHATSAALAHARYRNFFEPHRRDIFAGFRSCRAPGG</sequence>
<name>A0AAJ6N6I6_VARPD</name>
<feature type="binding site" evidence="8 9">
    <location>
        <position position="178"/>
    </location>
    <ligand>
        <name>Fe(3+)</name>
        <dbReference type="ChEBI" id="CHEBI:29034"/>
    </ligand>
</feature>
<reference evidence="8 9" key="1">
    <citation type="journal article" date="2024" name="Macromolecules">
        <title>Structural insights into a novel nonheme iron-dependent oxygenase in selenoneine biosynthesis.</title>
        <authorList>
            <person name="Liu M."/>
            <person name="Yang Y."/>
            <person name="Huang J.W."/>
            <person name="Dai L."/>
            <person name="Zheng Y."/>
            <person name="Cheng S."/>
            <person name="He H."/>
            <person name="Chen C.C."/>
            <person name="Guo R.T."/>
        </authorList>
    </citation>
    <scope>X-RAY CRYSTALLOGRAPHY (1.30 ANGSTROMS) IN COMPLEX WITH FE(3+)</scope>
</reference>
<feature type="binding site" evidence="8 9">
    <location>
        <position position="82"/>
    </location>
    <ligand>
        <name>Fe(3+)</name>
        <dbReference type="ChEBI" id="CHEBI:29034"/>
    </ligand>
</feature>
<evidence type="ECO:0000256" key="1">
    <source>
        <dbReference type="ARBA" id="ARBA00023002"/>
    </source>
</evidence>
<dbReference type="PDB" id="8K5K">
    <property type="method" value="X-ray"/>
    <property type="resolution" value="1.81 A"/>
    <property type="chains" value="A=1-427"/>
</dbReference>
<proteinExistence type="evidence at protein level"/>
<feature type="domain" description="Sulfatase-modifying factor enzyme-like" evidence="4">
    <location>
        <begin position="210"/>
        <end position="344"/>
    </location>
</feature>
<evidence type="ECO:0000256" key="3">
    <source>
        <dbReference type="ARBA" id="ARBA00037882"/>
    </source>
</evidence>
<dbReference type="InterPro" id="IPR024775">
    <property type="entry name" value="DinB-like"/>
</dbReference>
<dbReference type="InterPro" id="IPR042095">
    <property type="entry name" value="SUMF_sf"/>
</dbReference>